<sequence length="153" mass="17532">IQYSQSGKGGSSTINCPFFDEPNNEKIQIIKDQRKCGGIKICPFAHEHIMNYKHTNVDFDSNIFQTIKNAEESRISCLYIQTDGSRCNGDLIIKKRRIQTLFSSESISQPNTNRNNGYFVGCTSWKYGITGHRYIPLTEAIDHHLLKNLIDRM</sequence>
<gene>
    <name evidence="1" type="ORF">RPERSI_LOCUS19077</name>
</gene>
<comment type="caution">
    <text evidence="1">The sequence shown here is derived from an EMBL/GenBank/DDBJ whole genome shotgun (WGS) entry which is preliminary data.</text>
</comment>
<accession>A0ACA9RFK8</accession>
<feature type="non-terminal residue" evidence="1">
    <location>
        <position position="1"/>
    </location>
</feature>
<keyword evidence="2" id="KW-1185">Reference proteome</keyword>
<dbReference type="Proteomes" id="UP000789920">
    <property type="component" value="Unassembled WGS sequence"/>
</dbReference>
<organism evidence="1 2">
    <name type="scientific">Racocetra persica</name>
    <dbReference type="NCBI Taxonomy" id="160502"/>
    <lineage>
        <taxon>Eukaryota</taxon>
        <taxon>Fungi</taxon>
        <taxon>Fungi incertae sedis</taxon>
        <taxon>Mucoromycota</taxon>
        <taxon>Glomeromycotina</taxon>
        <taxon>Glomeromycetes</taxon>
        <taxon>Diversisporales</taxon>
        <taxon>Gigasporaceae</taxon>
        <taxon>Racocetra</taxon>
    </lineage>
</organism>
<evidence type="ECO:0000313" key="1">
    <source>
        <dbReference type="EMBL" id="CAG8790596.1"/>
    </source>
</evidence>
<feature type="non-terminal residue" evidence="1">
    <location>
        <position position="153"/>
    </location>
</feature>
<protein>
    <submittedName>
        <fullName evidence="1">15314_t:CDS:1</fullName>
    </submittedName>
</protein>
<reference evidence="1" key="1">
    <citation type="submission" date="2021-06" db="EMBL/GenBank/DDBJ databases">
        <authorList>
            <person name="Kallberg Y."/>
            <person name="Tangrot J."/>
            <person name="Rosling A."/>
        </authorList>
    </citation>
    <scope>NUCLEOTIDE SEQUENCE</scope>
    <source>
        <strain evidence="1">MA461A</strain>
    </source>
</reference>
<dbReference type="EMBL" id="CAJVQC010051624">
    <property type="protein sequence ID" value="CAG8790596.1"/>
    <property type="molecule type" value="Genomic_DNA"/>
</dbReference>
<proteinExistence type="predicted"/>
<name>A0ACA9RFK8_9GLOM</name>
<evidence type="ECO:0000313" key="2">
    <source>
        <dbReference type="Proteomes" id="UP000789920"/>
    </source>
</evidence>